<dbReference type="GO" id="GO:0004177">
    <property type="term" value="F:aminopeptidase activity"/>
    <property type="evidence" value="ECO:0007669"/>
    <property type="project" value="UniProtKB-KW"/>
</dbReference>
<dbReference type="InterPro" id="IPR050659">
    <property type="entry name" value="Peptidase_M24B"/>
</dbReference>
<dbReference type="InterPro" id="IPR036005">
    <property type="entry name" value="Creatinase/aminopeptidase-like"/>
</dbReference>
<keyword evidence="2" id="KW-0645">Protease</keyword>
<evidence type="ECO:0000259" key="1">
    <source>
        <dbReference type="Pfam" id="PF00557"/>
    </source>
</evidence>
<dbReference type="PANTHER" id="PTHR46112:SF3">
    <property type="entry name" value="AMINOPEPTIDASE YPDF"/>
    <property type="match status" value="1"/>
</dbReference>
<comment type="caution">
    <text evidence="2">The sequence shown here is derived from an EMBL/GenBank/DDBJ whole genome shotgun (WGS) entry which is preliminary data.</text>
</comment>
<dbReference type="CDD" id="cd01092">
    <property type="entry name" value="APP-like"/>
    <property type="match status" value="1"/>
</dbReference>
<name>A0ABT1RL36_9FIRM</name>
<dbReference type="Gene3D" id="3.90.230.10">
    <property type="entry name" value="Creatinase/methionine aminopeptidase superfamily"/>
    <property type="match status" value="1"/>
</dbReference>
<keyword evidence="2" id="KW-0031">Aminopeptidase</keyword>
<dbReference type="Proteomes" id="UP001524502">
    <property type="component" value="Unassembled WGS sequence"/>
</dbReference>
<keyword evidence="3" id="KW-1185">Reference proteome</keyword>
<dbReference type="RefSeq" id="WP_256131088.1">
    <property type="nucleotide sequence ID" value="NZ_JANFXK010000003.1"/>
</dbReference>
<dbReference type="Pfam" id="PF00557">
    <property type="entry name" value="Peptidase_M24"/>
    <property type="match status" value="1"/>
</dbReference>
<accession>A0ABT1RL36</accession>
<gene>
    <name evidence="2" type="ORF">NE619_04105</name>
</gene>
<dbReference type="EMBL" id="JANFXK010000003">
    <property type="protein sequence ID" value="MCQ4635902.1"/>
    <property type="molecule type" value="Genomic_DNA"/>
</dbReference>
<protein>
    <submittedName>
        <fullName evidence="2">Aminopeptidase P family protein</fullName>
    </submittedName>
</protein>
<evidence type="ECO:0000313" key="2">
    <source>
        <dbReference type="EMBL" id="MCQ4635902.1"/>
    </source>
</evidence>
<dbReference type="SUPFAM" id="SSF55920">
    <property type="entry name" value="Creatinase/aminopeptidase"/>
    <property type="match status" value="1"/>
</dbReference>
<organism evidence="2 3">
    <name type="scientific">Anaerovorax odorimutans</name>
    <dbReference type="NCBI Taxonomy" id="109327"/>
    <lineage>
        <taxon>Bacteria</taxon>
        <taxon>Bacillati</taxon>
        <taxon>Bacillota</taxon>
        <taxon>Clostridia</taxon>
        <taxon>Peptostreptococcales</taxon>
        <taxon>Anaerovoracaceae</taxon>
        <taxon>Anaerovorax</taxon>
    </lineage>
</organism>
<dbReference type="PANTHER" id="PTHR46112">
    <property type="entry name" value="AMINOPEPTIDASE"/>
    <property type="match status" value="1"/>
</dbReference>
<feature type="domain" description="Peptidase M24" evidence="1">
    <location>
        <begin position="15"/>
        <end position="216"/>
    </location>
</feature>
<proteinExistence type="predicted"/>
<dbReference type="InterPro" id="IPR000994">
    <property type="entry name" value="Pept_M24"/>
</dbReference>
<evidence type="ECO:0000313" key="3">
    <source>
        <dbReference type="Proteomes" id="UP001524502"/>
    </source>
</evidence>
<sequence length="232" mass="25338">MGSKMIKSADELLKIMKAEAMGDICFSHILEFMKVGMTELQVADEIERVLLALGAEGLSFPTICVSGTRTEFPHGEPTDKVIMEGDLVTIDMGAVVEGYCGDMTRTVAMNYIRDDQQEVYDIVLRSQEAGLSAVKAGVRCFDVDKVCRDIIADAGYGEYYIHGTGHGVGTEVHEAPTLNTKSDEVLAEYMPVTIEPGIYIPGNFGVRIEDLAIVTDFGIINTTRSCKELIIL</sequence>
<reference evidence="2 3" key="1">
    <citation type="submission" date="2022-06" db="EMBL/GenBank/DDBJ databases">
        <title>Isolation of gut microbiota from human fecal samples.</title>
        <authorList>
            <person name="Pamer E.G."/>
            <person name="Barat B."/>
            <person name="Waligurski E."/>
            <person name="Medina S."/>
            <person name="Paddock L."/>
            <person name="Mostad J."/>
        </authorList>
    </citation>
    <scope>NUCLEOTIDE SEQUENCE [LARGE SCALE GENOMIC DNA]</scope>
    <source>
        <strain evidence="2 3">SL.3.17</strain>
    </source>
</reference>
<keyword evidence="2" id="KW-0378">Hydrolase</keyword>